<dbReference type="PRINTS" id="PR00722">
    <property type="entry name" value="CHYMOTRYPSIN"/>
</dbReference>
<organism evidence="12 13">
    <name type="scientific">Lasius platythorax</name>
    <dbReference type="NCBI Taxonomy" id="488582"/>
    <lineage>
        <taxon>Eukaryota</taxon>
        <taxon>Metazoa</taxon>
        <taxon>Ecdysozoa</taxon>
        <taxon>Arthropoda</taxon>
        <taxon>Hexapoda</taxon>
        <taxon>Insecta</taxon>
        <taxon>Pterygota</taxon>
        <taxon>Neoptera</taxon>
        <taxon>Endopterygota</taxon>
        <taxon>Hymenoptera</taxon>
        <taxon>Apocrita</taxon>
        <taxon>Aculeata</taxon>
        <taxon>Formicoidea</taxon>
        <taxon>Formicidae</taxon>
        <taxon>Formicinae</taxon>
        <taxon>Lasius</taxon>
        <taxon>Lasius</taxon>
    </lineage>
</organism>
<evidence type="ECO:0000256" key="6">
    <source>
        <dbReference type="ARBA" id="ARBA00022825"/>
    </source>
</evidence>
<evidence type="ECO:0000256" key="3">
    <source>
        <dbReference type="ARBA" id="ARBA00022525"/>
    </source>
</evidence>
<dbReference type="InterPro" id="IPR018114">
    <property type="entry name" value="TRYPSIN_HIS"/>
</dbReference>
<name>A0AAV2NXX5_9HYME</name>
<dbReference type="InterPro" id="IPR043504">
    <property type="entry name" value="Peptidase_S1_PA_chymotrypsin"/>
</dbReference>
<proteinExistence type="inferred from homology"/>
<feature type="signal peptide" evidence="10">
    <location>
        <begin position="1"/>
        <end position="18"/>
    </location>
</feature>
<dbReference type="Proteomes" id="UP001497644">
    <property type="component" value="Chromosome 5"/>
</dbReference>
<dbReference type="GO" id="GO:0016485">
    <property type="term" value="P:protein processing"/>
    <property type="evidence" value="ECO:0007669"/>
    <property type="project" value="UniProtKB-ARBA"/>
</dbReference>
<evidence type="ECO:0000313" key="12">
    <source>
        <dbReference type="EMBL" id="CAL1684659.1"/>
    </source>
</evidence>
<dbReference type="FunFam" id="2.40.10.10:FF:000047">
    <property type="entry name" value="Trypsin eta"/>
    <property type="match status" value="1"/>
</dbReference>
<dbReference type="SUPFAM" id="SSF50494">
    <property type="entry name" value="Trypsin-like serine proteases"/>
    <property type="match status" value="1"/>
</dbReference>
<keyword evidence="10" id="KW-0732">Signal</keyword>
<dbReference type="CDD" id="cd00190">
    <property type="entry name" value="Tryp_SPc"/>
    <property type="match status" value="1"/>
</dbReference>
<gene>
    <name evidence="12" type="ORF">LPLAT_LOCUS10240</name>
</gene>
<keyword evidence="7" id="KW-1015">Disulfide bond</keyword>
<dbReference type="PROSITE" id="PS00134">
    <property type="entry name" value="TRYPSIN_HIS"/>
    <property type="match status" value="1"/>
</dbReference>
<feature type="chain" id="PRO_5043965674" description="chymotrypsin" evidence="10">
    <location>
        <begin position="19"/>
        <end position="252"/>
    </location>
</feature>
<dbReference type="InterPro" id="IPR001254">
    <property type="entry name" value="Trypsin_dom"/>
</dbReference>
<reference evidence="12" key="1">
    <citation type="submission" date="2024-04" db="EMBL/GenBank/DDBJ databases">
        <authorList>
            <consortium name="Molecular Ecology Group"/>
        </authorList>
    </citation>
    <scope>NUCLEOTIDE SEQUENCE</scope>
</reference>
<dbReference type="EMBL" id="OZ034828">
    <property type="protein sequence ID" value="CAL1684659.1"/>
    <property type="molecule type" value="Genomic_DNA"/>
</dbReference>
<dbReference type="InterPro" id="IPR001314">
    <property type="entry name" value="Peptidase_S1A"/>
</dbReference>
<dbReference type="EC" id="3.4.21.1" evidence="8"/>
<dbReference type="Gene3D" id="2.40.10.10">
    <property type="entry name" value="Trypsin-like serine proteases"/>
    <property type="match status" value="2"/>
</dbReference>
<evidence type="ECO:0000256" key="4">
    <source>
        <dbReference type="ARBA" id="ARBA00022670"/>
    </source>
</evidence>
<evidence type="ECO:0000256" key="10">
    <source>
        <dbReference type="SAM" id="SignalP"/>
    </source>
</evidence>
<protein>
    <recommendedName>
        <fullName evidence="8">chymotrypsin</fullName>
        <ecNumber evidence="8">3.4.21.1</ecNumber>
    </recommendedName>
</protein>
<keyword evidence="3" id="KW-0964">Secreted</keyword>
<evidence type="ECO:0000259" key="11">
    <source>
        <dbReference type="PROSITE" id="PS50240"/>
    </source>
</evidence>
<feature type="domain" description="Peptidase S1" evidence="11">
    <location>
        <begin position="24"/>
        <end position="251"/>
    </location>
</feature>
<keyword evidence="5 9" id="KW-0378">Hydrolase</keyword>
<keyword evidence="4 9" id="KW-0645">Protease</keyword>
<evidence type="ECO:0000313" key="13">
    <source>
        <dbReference type="Proteomes" id="UP001497644"/>
    </source>
</evidence>
<dbReference type="InterPro" id="IPR033116">
    <property type="entry name" value="TRYPSIN_SER"/>
</dbReference>
<dbReference type="PROSITE" id="PS00135">
    <property type="entry name" value="TRYPSIN_SER"/>
    <property type="match status" value="1"/>
</dbReference>
<accession>A0AAV2NXX5</accession>
<keyword evidence="6 9" id="KW-0720">Serine protease</keyword>
<evidence type="ECO:0000256" key="9">
    <source>
        <dbReference type="RuleBase" id="RU363034"/>
    </source>
</evidence>
<dbReference type="InterPro" id="IPR050430">
    <property type="entry name" value="Peptidase_S1"/>
</dbReference>
<evidence type="ECO:0000256" key="5">
    <source>
        <dbReference type="ARBA" id="ARBA00022801"/>
    </source>
</evidence>
<dbReference type="Pfam" id="PF00089">
    <property type="entry name" value="Trypsin"/>
    <property type="match status" value="1"/>
</dbReference>
<dbReference type="PANTHER" id="PTHR24276">
    <property type="entry name" value="POLYSERASE-RELATED"/>
    <property type="match status" value="1"/>
</dbReference>
<keyword evidence="13" id="KW-1185">Reference proteome</keyword>
<comment type="similarity">
    <text evidence="2">Belongs to the peptidase S1 family.</text>
</comment>
<evidence type="ECO:0000256" key="1">
    <source>
        <dbReference type="ARBA" id="ARBA00004239"/>
    </source>
</evidence>
<dbReference type="SMART" id="SM00020">
    <property type="entry name" value="Tryp_SPc"/>
    <property type="match status" value="1"/>
</dbReference>
<sequence>MNAITGLIITCLALSVHGLPISQIIGGNDAPNGLYPYQASLRNSKNNRHFCGGAIISKRYIITAAHCFNNLNDPSDVLVAVGSNYLDAPRIVYQVADFIRHDDFNNYLHINDIGLIRVVQDIKFNKNIQPIALPTTDPNYDNRYLVVTGWGRLQTDGPNPNHLQRIMVKGYSQKKCNKHYQNIIKTQICTLTIKGEGMCNGDSGSPLVDDDDDDDVLVGLVSFGVLPCGSGFPDVFTRVFYYRTWINFHTGI</sequence>
<dbReference type="InterPro" id="IPR009003">
    <property type="entry name" value="Peptidase_S1_PA"/>
</dbReference>
<dbReference type="PROSITE" id="PS50240">
    <property type="entry name" value="TRYPSIN_DOM"/>
    <property type="match status" value="1"/>
</dbReference>
<dbReference type="GO" id="GO:0004252">
    <property type="term" value="F:serine-type endopeptidase activity"/>
    <property type="evidence" value="ECO:0007669"/>
    <property type="project" value="UniProtKB-EC"/>
</dbReference>
<dbReference type="PANTHER" id="PTHR24276:SF98">
    <property type="entry name" value="FI18310P1-RELATED"/>
    <property type="match status" value="1"/>
</dbReference>
<evidence type="ECO:0000256" key="8">
    <source>
        <dbReference type="ARBA" id="ARBA00044036"/>
    </source>
</evidence>
<dbReference type="GO" id="GO:0005576">
    <property type="term" value="C:extracellular region"/>
    <property type="evidence" value="ECO:0007669"/>
    <property type="project" value="UniProtKB-SubCell"/>
</dbReference>
<evidence type="ECO:0000256" key="2">
    <source>
        <dbReference type="ARBA" id="ARBA00007664"/>
    </source>
</evidence>
<evidence type="ECO:0000256" key="7">
    <source>
        <dbReference type="ARBA" id="ARBA00023157"/>
    </source>
</evidence>
<dbReference type="AlphaFoldDB" id="A0AAV2NXX5"/>
<comment type="subcellular location">
    <subcellularLocation>
        <location evidence="1">Secreted</location>
        <location evidence="1">Extracellular space</location>
    </subcellularLocation>
</comment>